<dbReference type="KEGG" id="tva:5466663"/>
<name>A2DEI8_TRIV3</name>
<evidence type="ECO:0000313" key="1">
    <source>
        <dbReference type="EMBL" id="EAY21115.1"/>
    </source>
</evidence>
<dbReference type="SMR" id="A2DEI8"/>
<dbReference type="VEuPathDB" id="TrichDB:TVAGG3_0028200"/>
<dbReference type="Proteomes" id="UP000001542">
    <property type="component" value="Unassembled WGS sequence"/>
</dbReference>
<keyword evidence="2" id="KW-1185">Reference proteome</keyword>
<reference evidence="1" key="1">
    <citation type="submission" date="2006-10" db="EMBL/GenBank/DDBJ databases">
        <authorList>
            <person name="Amadeo P."/>
            <person name="Zhao Q."/>
            <person name="Wortman J."/>
            <person name="Fraser-Liggett C."/>
            <person name="Carlton J."/>
        </authorList>
    </citation>
    <scope>NUCLEOTIDE SEQUENCE</scope>
    <source>
        <strain evidence="1">G3</strain>
    </source>
</reference>
<dbReference type="EMBL" id="DS113192">
    <property type="protein sequence ID" value="EAY21115.1"/>
    <property type="molecule type" value="Genomic_DNA"/>
</dbReference>
<organism evidence="1 2">
    <name type="scientific">Trichomonas vaginalis (strain ATCC PRA-98 / G3)</name>
    <dbReference type="NCBI Taxonomy" id="412133"/>
    <lineage>
        <taxon>Eukaryota</taxon>
        <taxon>Metamonada</taxon>
        <taxon>Parabasalia</taxon>
        <taxon>Trichomonadida</taxon>
        <taxon>Trichomonadidae</taxon>
        <taxon>Trichomonas</taxon>
    </lineage>
</organism>
<gene>
    <name evidence="1" type="ORF">TVAG_282850</name>
</gene>
<sequence>MDFFPPLYEQAEYIDSGISILDNILDNGGQSLKTGESKENLNSIKSQIETLKEDVNSLKDKIDSIAEFGNLVNETIKSVEQLKKFGNFLGIQFGDQQTTQYSIRDNGSVSVIISEKVKTPIKSPNIIKTSSSEPQYREITHDEYESLESMYKYLMKEDLLTRNYYTLYNSGVTEFTDELTRKYGISMFGPLPGTIWEILRFLKRSETIESDGKKIYRFR</sequence>
<protein>
    <submittedName>
        <fullName evidence="1">Uncharacterized protein</fullName>
    </submittedName>
</protein>
<evidence type="ECO:0000313" key="2">
    <source>
        <dbReference type="Proteomes" id="UP000001542"/>
    </source>
</evidence>
<dbReference type="VEuPathDB" id="TrichDB:TVAG_282850"/>
<dbReference type="AlphaFoldDB" id="A2DEI8"/>
<dbReference type="OrthoDB" id="10656415at2759"/>
<reference evidence="1" key="2">
    <citation type="journal article" date="2007" name="Science">
        <title>Draft genome sequence of the sexually transmitted pathogen Trichomonas vaginalis.</title>
        <authorList>
            <person name="Carlton J.M."/>
            <person name="Hirt R.P."/>
            <person name="Silva J.C."/>
            <person name="Delcher A.L."/>
            <person name="Schatz M."/>
            <person name="Zhao Q."/>
            <person name="Wortman J.R."/>
            <person name="Bidwell S.L."/>
            <person name="Alsmark U.C.M."/>
            <person name="Besteiro S."/>
            <person name="Sicheritz-Ponten T."/>
            <person name="Noel C.J."/>
            <person name="Dacks J.B."/>
            <person name="Foster P.G."/>
            <person name="Simillion C."/>
            <person name="Van de Peer Y."/>
            <person name="Miranda-Saavedra D."/>
            <person name="Barton G.J."/>
            <person name="Westrop G.D."/>
            <person name="Mueller S."/>
            <person name="Dessi D."/>
            <person name="Fiori P.L."/>
            <person name="Ren Q."/>
            <person name="Paulsen I."/>
            <person name="Zhang H."/>
            <person name="Bastida-Corcuera F.D."/>
            <person name="Simoes-Barbosa A."/>
            <person name="Brown M.T."/>
            <person name="Hayes R.D."/>
            <person name="Mukherjee M."/>
            <person name="Okumura C.Y."/>
            <person name="Schneider R."/>
            <person name="Smith A.J."/>
            <person name="Vanacova S."/>
            <person name="Villalvazo M."/>
            <person name="Haas B.J."/>
            <person name="Pertea M."/>
            <person name="Feldblyum T.V."/>
            <person name="Utterback T.R."/>
            <person name="Shu C.L."/>
            <person name="Osoegawa K."/>
            <person name="de Jong P.J."/>
            <person name="Hrdy I."/>
            <person name="Horvathova L."/>
            <person name="Zubacova Z."/>
            <person name="Dolezal P."/>
            <person name="Malik S.B."/>
            <person name="Logsdon J.M. Jr."/>
            <person name="Henze K."/>
            <person name="Gupta A."/>
            <person name="Wang C.C."/>
            <person name="Dunne R.L."/>
            <person name="Upcroft J.A."/>
            <person name="Upcroft P."/>
            <person name="White O."/>
            <person name="Salzberg S.L."/>
            <person name="Tang P."/>
            <person name="Chiu C.-H."/>
            <person name="Lee Y.-S."/>
            <person name="Embley T.M."/>
            <person name="Coombs G.H."/>
            <person name="Mottram J.C."/>
            <person name="Tachezy J."/>
            <person name="Fraser-Liggett C.M."/>
            <person name="Johnson P.J."/>
        </authorList>
    </citation>
    <scope>NUCLEOTIDE SEQUENCE [LARGE SCALE GENOMIC DNA]</scope>
    <source>
        <strain evidence="1">G3</strain>
    </source>
</reference>
<dbReference type="RefSeq" id="XP_001582101.1">
    <property type="nucleotide sequence ID" value="XM_001582051.1"/>
</dbReference>
<dbReference type="InParanoid" id="A2DEI8"/>
<accession>A2DEI8</accession>
<proteinExistence type="predicted"/>